<name>A0ACC1N8U4_9PEZI</name>
<reference evidence="1" key="1">
    <citation type="submission" date="2022-10" db="EMBL/GenBank/DDBJ databases">
        <title>Genome Sequence of Xylaria curta.</title>
        <authorList>
            <person name="Buettner E."/>
        </authorList>
    </citation>
    <scope>NUCLEOTIDE SEQUENCE</scope>
    <source>
        <strain evidence="1">Babe10</strain>
    </source>
</reference>
<evidence type="ECO:0000313" key="1">
    <source>
        <dbReference type="EMBL" id="KAJ2975687.1"/>
    </source>
</evidence>
<dbReference type="EMBL" id="JAPDGR010002457">
    <property type="protein sequence ID" value="KAJ2975687.1"/>
    <property type="molecule type" value="Genomic_DNA"/>
</dbReference>
<keyword evidence="2" id="KW-1185">Reference proteome</keyword>
<evidence type="ECO:0000313" key="2">
    <source>
        <dbReference type="Proteomes" id="UP001143856"/>
    </source>
</evidence>
<comment type="caution">
    <text evidence="1">The sequence shown here is derived from an EMBL/GenBank/DDBJ whole genome shotgun (WGS) entry which is preliminary data.</text>
</comment>
<gene>
    <name evidence="1" type="ORF">NUW58_g8286</name>
</gene>
<proteinExistence type="predicted"/>
<sequence>MTGYSPKIWAAADLDPVSPAPVHPPSPIIVPELQDQADSYLNMPFAGSNLITLAVPNPAEIPKVNGQTHVPSANVHYEATNGAPDTPVDPEQIDLGKAVNGGVGETETVSVGVNAENMQEPKTLKPEGTETEQDVSKSIESTHNSVTSSLASAQVDIAALAHEYSPPASQLSPDRASASPLDLTSQPSHKPPENKHSLSNEVVSNADNAQPSQSLSEPSLANNHRGSSATSHAVCPATSIQGPVDNITDRTANAHAAHMPASESIHGGNVLPQSTVLPRKPPTSEPTFIQPYPSADGFPSSISGAPQSSSMPLPLSNGSVLGTYTGTVPEMVDPRISATVTPVVTSIPNHISPVAQSDSTLKAFSVDQPPLFDHQRQRWETFVQDERKYVSEAKWDRFPEGSRIFIGNLSSERVSKKEVFTIFSKFGRLAQISLKQAYGFVQYHTVAEGQAAMQNLQGMEIQGKKINLEFSRTQKKDNEGGRANRGKRDGDRHDGHKGRRDDYRPKRQASPQRSNHRQPPSYDGDSRGRGYRENSYSSDRRRSLSPGHNGRDLYRRRSPSPHRRYTPVADLDLPHRHGPEVPDVQFLLLQDVKRDFVSWAQSAFVNQGLRVDVMYLNPQFPRDAVIQRQVLEGVHAVAELDFRAQDYGRIPLQVFDRSAGYSNSPEPNPNLN</sequence>
<protein>
    <submittedName>
        <fullName evidence="1">Uncharacterized protein</fullName>
    </submittedName>
</protein>
<accession>A0ACC1N8U4</accession>
<dbReference type="Proteomes" id="UP001143856">
    <property type="component" value="Unassembled WGS sequence"/>
</dbReference>
<organism evidence="1 2">
    <name type="scientific">Xylaria curta</name>
    <dbReference type="NCBI Taxonomy" id="42375"/>
    <lineage>
        <taxon>Eukaryota</taxon>
        <taxon>Fungi</taxon>
        <taxon>Dikarya</taxon>
        <taxon>Ascomycota</taxon>
        <taxon>Pezizomycotina</taxon>
        <taxon>Sordariomycetes</taxon>
        <taxon>Xylariomycetidae</taxon>
        <taxon>Xylariales</taxon>
        <taxon>Xylariaceae</taxon>
        <taxon>Xylaria</taxon>
    </lineage>
</organism>